<proteinExistence type="predicted"/>
<dbReference type="EMBL" id="GGEC01082238">
    <property type="protein sequence ID" value="MBX62722.1"/>
    <property type="molecule type" value="Transcribed_RNA"/>
</dbReference>
<evidence type="ECO:0000313" key="1">
    <source>
        <dbReference type="EMBL" id="MBX62722.1"/>
    </source>
</evidence>
<sequence>MYVGNILLCCMIAKIMYITAVENQKSSTLSLAHTHSFQTSH</sequence>
<organism evidence="1">
    <name type="scientific">Rhizophora mucronata</name>
    <name type="common">Asiatic mangrove</name>
    <dbReference type="NCBI Taxonomy" id="61149"/>
    <lineage>
        <taxon>Eukaryota</taxon>
        <taxon>Viridiplantae</taxon>
        <taxon>Streptophyta</taxon>
        <taxon>Embryophyta</taxon>
        <taxon>Tracheophyta</taxon>
        <taxon>Spermatophyta</taxon>
        <taxon>Magnoliopsida</taxon>
        <taxon>eudicotyledons</taxon>
        <taxon>Gunneridae</taxon>
        <taxon>Pentapetalae</taxon>
        <taxon>rosids</taxon>
        <taxon>fabids</taxon>
        <taxon>Malpighiales</taxon>
        <taxon>Rhizophoraceae</taxon>
        <taxon>Rhizophora</taxon>
    </lineage>
</organism>
<reference evidence="1" key="1">
    <citation type="submission" date="2018-02" db="EMBL/GenBank/DDBJ databases">
        <title>Rhizophora mucronata_Transcriptome.</title>
        <authorList>
            <person name="Meera S.P."/>
            <person name="Sreeshan A."/>
            <person name="Augustine A."/>
        </authorList>
    </citation>
    <scope>NUCLEOTIDE SEQUENCE</scope>
    <source>
        <tissue evidence="1">Leaf</tissue>
    </source>
</reference>
<accession>A0A2P2Q6W7</accession>
<protein>
    <submittedName>
        <fullName evidence="1">Uncharacterized protein</fullName>
    </submittedName>
</protein>
<name>A0A2P2Q6W7_RHIMU</name>
<dbReference type="AlphaFoldDB" id="A0A2P2Q6W7"/>